<sequence length="340" mass="36805">MSIFLLLRQMVSSVLARFSWAALGLAVFAHFIITYIGLVLAGEQHLIEPVTFFYYYITTAMTVGYGDLAPQSAAGRVFVAIWLMVGGIALLTTVIGKTTNTIIELWRHQMKGKGSFEKHTDHTVLIGWEGASSEEIVNLLKLDETSNDNLIVICASSIEENPMPGHASFIRGETLTSPAVLARAGVATAERVLIRTGSDDQTLAAVLAVHQLQPLGHVVAHFSDTHKANLARSYAPGLECTSSMAVEMLVRSSQDPGSSVVINELLTVGEGATQYRATLATDYEGTFGELFNALKQKYNATVIAYKGPGDSAVIVNPPFEQPVRGGEFYYIANKRMAGDF</sequence>
<dbReference type="InterPro" id="IPR013099">
    <property type="entry name" value="K_chnl_dom"/>
</dbReference>
<dbReference type="EMBL" id="FOFP01000033">
    <property type="protein sequence ID" value="SER46460.1"/>
    <property type="molecule type" value="Genomic_DNA"/>
</dbReference>
<comment type="caution">
    <text evidence="5">The sequence shown here is derived from an EMBL/GenBank/DDBJ whole genome shotgun (WGS) entry which is preliminary data.</text>
</comment>
<name>A0ABY1BRM8_9PSED</name>
<evidence type="ECO:0000313" key="5">
    <source>
        <dbReference type="EMBL" id="SER46460.1"/>
    </source>
</evidence>
<gene>
    <name evidence="5" type="ORF">SAMN05216600_1335</name>
</gene>
<feature type="transmembrane region" description="Helical" evidence="2">
    <location>
        <begin position="20"/>
        <end position="41"/>
    </location>
</feature>
<protein>
    <submittedName>
        <fullName evidence="5">Voltage-gated potassium channel</fullName>
    </submittedName>
</protein>
<dbReference type="Gene3D" id="1.10.287.70">
    <property type="match status" value="1"/>
</dbReference>
<reference evidence="5 6" key="1">
    <citation type="submission" date="2016-10" db="EMBL/GenBank/DDBJ databases">
        <authorList>
            <person name="Varghese N."/>
            <person name="Submissions S."/>
        </authorList>
    </citation>
    <scope>NUCLEOTIDE SEQUENCE [LARGE SCALE GENOMIC DNA]</scope>
    <source>
        <strain evidence="5 6">CIP 109853</strain>
    </source>
</reference>
<organism evidence="5 6">
    <name type="scientific">Pseudomonas cuatrocienegasensis</name>
    <dbReference type="NCBI Taxonomy" id="543360"/>
    <lineage>
        <taxon>Bacteria</taxon>
        <taxon>Pseudomonadati</taxon>
        <taxon>Pseudomonadota</taxon>
        <taxon>Gammaproteobacteria</taxon>
        <taxon>Pseudomonadales</taxon>
        <taxon>Pseudomonadaceae</taxon>
        <taxon>Pseudomonas</taxon>
    </lineage>
</organism>
<keyword evidence="2" id="KW-0472">Membrane</keyword>
<feature type="domain" description="Potassium channel" evidence="4">
    <location>
        <begin position="31"/>
        <end position="102"/>
    </location>
</feature>
<feature type="transmembrane region" description="Helical" evidence="2">
    <location>
        <begin position="77"/>
        <end position="95"/>
    </location>
</feature>
<evidence type="ECO:0000256" key="1">
    <source>
        <dbReference type="ARBA" id="ARBA00004651"/>
    </source>
</evidence>
<dbReference type="SUPFAM" id="SSF51735">
    <property type="entry name" value="NAD(P)-binding Rossmann-fold domains"/>
    <property type="match status" value="1"/>
</dbReference>
<dbReference type="RefSeq" id="WP_069522452.1">
    <property type="nucleotide sequence ID" value="NZ_FOFP01000033.1"/>
</dbReference>
<dbReference type="PANTHER" id="PTHR43833">
    <property type="entry name" value="POTASSIUM CHANNEL PROTEIN 2-RELATED-RELATED"/>
    <property type="match status" value="1"/>
</dbReference>
<keyword evidence="6" id="KW-1185">Reference proteome</keyword>
<dbReference type="Proteomes" id="UP000198512">
    <property type="component" value="Unassembled WGS sequence"/>
</dbReference>
<dbReference type="PANTHER" id="PTHR43833:SF9">
    <property type="entry name" value="POTASSIUM CHANNEL PROTEIN YUGO-RELATED"/>
    <property type="match status" value="1"/>
</dbReference>
<keyword evidence="2" id="KW-0812">Transmembrane</keyword>
<dbReference type="SUPFAM" id="SSF81324">
    <property type="entry name" value="Voltage-gated potassium channels"/>
    <property type="match status" value="1"/>
</dbReference>
<dbReference type="Gene3D" id="3.40.50.720">
    <property type="entry name" value="NAD(P)-binding Rossmann-like Domain"/>
    <property type="match status" value="1"/>
</dbReference>
<dbReference type="Pfam" id="PF07885">
    <property type="entry name" value="Ion_trans_2"/>
    <property type="match status" value="1"/>
</dbReference>
<feature type="transmembrane region" description="Helical" evidence="2">
    <location>
        <begin position="53"/>
        <end position="70"/>
    </location>
</feature>
<evidence type="ECO:0000313" key="6">
    <source>
        <dbReference type="Proteomes" id="UP000198512"/>
    </source>
</evidence>
<proteinExistence type="predicted"/>
<dbReference type="InterPro" id="IPR050721">
    <property type="entry name" value="Trk_Ktr_HKT_K-transport"/>
</dbReference>
<comment type="subcellular location">
    <subcellularLocation>
        <location evidence="1">Cell membrane</location>
        <topology evidence="1">Multi-pass membrane protein</topology>
    </subcellularLocation>
</comment>
<dbReference type="InterPro" id="IPR036291">
    <property type="entry name" value="NAD(P)-bd_dom_sf"/>
</dbReference>
<evidence type="ECO:0000259" key="4">
    <source>
        <dbReference type="Pfam" id="PF07885"/>
    </source>
</evidence>
<dbReference type="GO" id="GO:0034220">
    <property type="term" value="P:monoatomic ion transmembrane transport"/>
    <property type="evidence" value="ECO:0007669"/>
    <property type="project" value="UniProtKB-KW"/>
</dbReference>
<keyword evidence="2" id="KW-1133">Transmembrane helix</keyword>
<keyword evidence="5" id="KW-0406">Ion transport</keyword>
<feature type="domain" description="RCK N-terminal" evidence="3">
    <location>
        <begin position="175"/>
        <end position="232"/>
    </location>
</feature>
<dbReference type="InterPro" id="IPR003148">
    <property type="entry name" value="RCK_N"/>
</dbReference>
<keyword evidence="5" id="KW-0813">Transport</keyword>
<evidence type="ECO:0000259" key="3">
    <source>
        <dbReference type="Pfam" id="PF02254"/>
    </source>
</evidence>
<keyword evidence="5" id="KW-0407">Ion channel</keyword>
<dbReference type="Pfam" id="PF02254">
    <property type="entry name" value="TrkA_N"/>
    <property type="match status" value="1"/>
</dbReference>
<accession>A0ABY1BRM8</accession>
<evidence type="ECO:0000256" key="2">
    <source>
        <dbReference type="SAM" id="Phobius"/>
    </source>
</evidence>